<dbReference type="PANTHER" id="PTHR12428">
    <property type="entry name" value="OXA1"/>
    <property type="match status" value="1"/>
</dbReference>
<evidence type="ECO:0000256" key="9">
    <source>
        <dbReference type="RuleBase" id="RU003945"/>
    </source>
</evidence>
<dbReference type="Proteomes" id="UP000271974">
    <property type="component" value="Unassembled WGS sequence"/>
</dbReference>
<keyword evidence="7" id="KW-0496">Mitochondrion</keyword>
<keyword evidence="3 9" id="KW-0812">Transmembrane</keyword>
<proteinExistence type="inferred from homology"/>
<keyword evidence="4" id="KW-0999">Mitochondrion inner membrane</keyword>
<evidence type="ECO:0000313" key="13">
    <source>
        <dbReference type="Proteomes" id="UP000271974"/>
    </source>
</evidence>
<dbReference type="STRING" id="188477.A0A433TV48"/>
<keyword evidence="13" id="KW-1185">Reference proteome</keyword>
<comment type="subcellular location">
    <subcellularLocation>
        <location evidence="9">Membrane</location>
        <topology evidence="9">Multi-pass membrane protein</topology>
    </subcellularLocation>
    <subcellularLocation>
        <location evidence="1">Mitochondrion inner membrane</location>
        <topology evidence="1">Multi-pass membrane protein</topology>
    </subcellularLocation>
</comment>
<keyword evidence="6 10" id="KW-1133">Transmembrane helix</keyword>
<dbReference type="OrthoDB" id="2148490at2759"/>
<comment type="caution">
    <text evidence="12">The sequence shown here is derived from an EMBL/GenBank/DDBJ whole genome shotgun (WGS) entry which is preliminary data.</text>
</comment>
<feature type="transmembrane region" description="Helical" evidence="10">
    <location>
        <begin position="172"/>
        <end position="192"/>
    </location>
</feature>
<evidence type="ECO:0000256" key="3">
    <source>
        <dbReference type="ARBA" id="ARBA00022692"/>
    </source>
</evidence>
<evidence type="ECO:0000256" key="7">
    <source>
        <dbReference type="ARBA" id="ARBA00023128"/>
    </source>
</evidence>
<comment type="similarity">
    <text evidence="2 9">Belongs to the OXA1/ALB3/YidC family.</text>
</comment>
<protein>
    <recommendedName>
        <fullName evidence="11">Membrane insertase YidC/Oxa/ALB C-terminal domain-containing protein</fullName>
    </recommendedName>
</protein>
<organism evidence="12 13">
    <name type="scientific">Elysia chlorotica</name>
    <name type="common">Eastern emerald elysia</name>
    <name type="synonym">Sea slug</name>
    <dbReference type="NCBI Taxonomy" id="188477"/>
    <lineage>
        <taxon>Eukaryota</taxon>
        <taxon>Metazoa</taxon>
        <taxon>Spiralia</taxon>
        <taxon>Lophotrochozoa</taxon>
        <taxon>Mollusca</taxon>
        <taxon>Gastropoda</taxon>
        <taxon>Heterobranchia</taxon>
        <taxon>Euthyneura</taxon>
        <taxon>Panpulmonata</taxon>
        <taxon>Sacoglossa</taxon>
        <taxon>Placobranchoidea</taxon>
        <taxon>Plakobranchidae</taxon>
        <taxon>Elysia</taxon>
    </lineage>
</organism>
<dbReference type="Pfam" id="PF02096">
    <property type="entry name" value="60KD_IMP"/>
    <property type="match status" value="1"/>
</dbReference>
<sequence>MAAYMSKSNIGVLVLHVSKRCLRPHSNKFSLDLYPVGKIKVASMHTSRCIVSKHHVLASHVLKRKLGVRTAPVTTAFLRFNSSESGGTVASNALLDAASKGTNYMDPPAGYIPPTPPIPEPSQLSGLDGVVEGSLNALGEPSLQSMGLGSLWPSGLMQQGLEMLHVGVGLPWWASIVAGTVILRLCMFPIVVKAQRMSINMMNHMPTIQKLQLKFTQARQRGNMLEAMRYGGELGEYMKKHNVKPFGQMLMPLCQAPVFISVFVGLRGMANLPVESMKEGGILFFTDLTITQPFYALPMMTALTFWMTIEAGVDGMNAQSQTHVMKWFLRALPFVMWPFISNFPTAMLVYWFSSNSFSLCQVLFLKIPQVRQFFKIPKRIEQPDIQPVKKGFLEGFKESYSNMKASQRVMERQRLDDISYRKAAHGPIIKTYSTNPKLKQEAGSNSKPKS</sequence>
<evidence type="ECO:0000313" key="12">
    <source>
        <dbReference type="EMBL" id="RUS85444.1"/>
    </source>
</evidence>
<dbReference type="PANTHER" id="PTHR12428:SF66">
    <property type="entry name" value="MITOCHONDRIAL INNER MEMBRANE PROTEIN OXA1L"/>
    <property type="match status" value="1"/>
</dbReference>
<dbReference type="EMBL" id="RQTK01000169">
    <property type="protein sequence ID" value="RUS85444.1"/>
    <property type="molecule type" value="Genomic_DNA"/>
</dbReference>
<evidence type="ECO:0000256" key="1">
    <source>
        <dbReference type="ARBA" id="ARBA00004448"/>
    </source>
</evidence>
<reference evidence="12 13" key="1">
    <citation type="submission" date="2019-01" db="EMBL/GenBank/DDBJ databases">
        <title>A draft genome assembly of the solar-powered sea slug Elysia chlorotica.</title>
        <authorList>
            <person name="Cai H."/>
            <person name="Li Q."/>
            <person name="Fang X."/>
            <person name="Li J."/>
            <person name="Curtis N.E."/>
            <person name="Altenburger A."/>
            <person name="Shibata T."/>
            <person name="Feng M."/>
            <person name="Maeda T."/>
            <person name="Schwartz J.A."/>
            <person name="Shigenobu S."/>
            <person name="Lundholm N."/>
            <person name="Nishiyama T."/>
            <person name="Yang H."/>
            <person name="Hasebe M."/>
            <person name="Li S."/>
            <person name="Pierce S.K."/>
            <person name="Wang J."/>
        </authorList>
    </citation>
    <scope>NUCLEOTIDE SEQUENCE [LARGE SCALE GENOMIC DNA]</scope>
    <source>
        <strain evidence="12">EC2010</strain>
        <tissue evidence="12">Whole organism of an adult</tissue>
    </source>
</reference>
<evidence type="ECO:0000256" key="8">
    <source>
        <dbReference type="ARBA" id="ARBA00023136"/>
    </source>
</evidence>
<feature type="transmembrane region" description="Helical" evidence="10">
    <location>
        <begin position="327"/>
        <end position="352"/>
    </location>
</feature>
<evidence type="ECO:0000256" key="5">
    <source>
        <dbReference type="ARBA" id="ARBA00022946"/>
    </source>
</evidence>
<dbReference type="InterPro" id="IPR001708">
    <property type="entry name" value="YidC/ALB3/OXA1/COX18"/>
</dbReference>
<name>A0A433TV48_ELYCH</name>
<dbReference type="CDD" id="cd20069">
    <property type="entry name" value="5TM_Oxa1-like"/>
    <property type="match status" value="1"/>
</dbReference>
<evidence type="ECO:0000256" key="4">
    <source>
        <dbReference type="ARBA" id="ARBA00022792"/>
    </source>
</evidence>
<accession>A0A433TV48</accession>
<feature type="transmembrane region" description="Helical" evidence="10">
    <location>
        <begin position="249"/>
        <end position="270"/>
    </location>
</feature>
<feature type="transmembrane region" description="Helical" evidence="10">
    <location>
        <begin position="282"/>
        <end position="306"/>
    </location>
</feature>
<gene>
    <name evidence="12" type="ORF">EGW08_006777</name>
</gene>
<evidence type="ECO:0000259" key="11">
    <source>
        <dbReference type="Pfam" id="PF02096"/>
    </source>
</evidence>
<dbReference type="InterPro" id="IPR028055">
    <property type="entry name" value="YidC/Oxa/ALB_C"/>
</dbReference>
<dbReference type="GO" id="GO:0005743">
    <property type="term" value="C:mitochondrial inner membrane"/>
    <property type="evidence" value="ECO:0007669"/>
    <property type="project" value="UniProtKB-SubCell"/>
</dbReference>
<keyword evidence="5" id="KW-0809">Transit peptide</keyword>
<dbReference type="AlphaFoldDB" id="A0A433TV48"/>
<feature type="domain" description="Membrane insertase YidC/Oxa/ALB C-terminal" evidence="11">
    <location>
        <begin position="172"/>
        <end position="365"/>
    </location>
</feature>
<evidence type="ECO:0000256" key="10">
    <source>
        <dbReference type="SAM" id="Phobius"/>
    </source>
</evidence>
<dbReference type="GO" id="GO:0032977">
    <property type="term" value="F:membrane insertase activity"/>
    <property type="evidence" value="ECO:0007669"/>
    <property type="project" value="InterPro"/>
</dbReference>
<evidence type="ECO:0000256" key="6">
    <source>
        <dbReference type="ARBA" id="ARBA00022989"/>
    </source>
</evidence>
<evidence type="ECO:0000256" key="2">
    <source>
        <dbReference type="ARBA" id="ARBA00009877"/>
    </source>
</evidence>
<keyword evidence="8 10" id="KW-0472">Membrane</keyword>
<dbReference type="GO" id="GO:0032979">
    <property type="term" value="P:protein insertion into mitochondrial inner membrane from matrix"/>
    <property type="evidence" value="ECO:0007669"/>
    <property type="project" value="TreeGrafter"/>
</dbReference>